<evidence type="ECO:0000256" key="1">
    <source>
        <dbReference type="SAM" id="Phobius"/>
    </source>
</evidence>
<evidence type="ECO:0000313" key="3">
    <source>
        <dbReference type="EMBL" id="RXH91663.1"/>
    </source>
</evidence>
<reference evidence="3 4" key="1">
    <citation type="submission" date="2018-10" db="EMBL/GenBank/DDBJ databases">
        <title>A high-quality apple genome assembly.</title>
        <authorList>
            <person name="Hu J."/>
        </authorList>
    </citation>
    <scope>NUCLEOTIDE SEQUENCE [LARGE SCALE GENOMIC DNA]</scope>
    <source>
        <strain evidence="4">cv. HFTH1</strain>
        <tissue evidence="3">Young leaf</tissue>
    </source>
</reference>
<evidence type="ECO:0000259" key="2">
    <source>
        <dbReference type="PROSITE" id="PS50188"/>
    </source>
</evidence>
<organism evidence="3 4">
    <name type="scientific">Malus domestica</name>
    <name type="common">Apple</name>
    <name type="synonym">Pyrus malus</name>
    <dbReference type="NCBI Taxonomy" id="3750"/>
    <lineage>
        <taxon>Eukaryota</taxon>
        <taxon>Viridiplantae</taxon>
        <taxon>Streptophyta</taxon>
        <taxon>Embryophyta</taxon>
        <taxon>Tracheophyta</taxon>
        <taxon>Spermatophyta</taxon>
        <taxon>Magnoliopsida</taxon>
        <taxon>eudicotyledons</taxon>
        <taxon>Gunneridae</taxon>
        <taxon>Pentapetalae</taxon>
        <taxon>rosids</taxon>
        <taxon>fabids</taxon>
        <taxon>Rosales</taxon>
        <taxon>Rosaceae</taxon>
        <taxon>Amygdaloideae</taxon>
        <taxon>Maleae</taxon>
        <taxon>Malus</taxon>
    </lineage>
</organism>
<dbReference type="InterPro" id="IPR013320">
    <property type="entry name" value="ConA-like_dom_sf"/>
</dbReference>
<dbReference type="InterPro" id="IPR043136">
    <property type="entry name" value="B30.2/SPRY_sf"/>
</dbReference>
<feature type="domain" description="B30.2/SPRY" evidence="2">
    <location>
        <begin position="190"/>
        <end position="388"/>
    </location>
</feature>
<dbReference type="SMART" id="SM00449">
    <property type="entry name" value="SPRY"/>
    <property type="match status" value="1"/>
</dbReference>
<dbReference type="InterPro" id="IPR001870">
    <property type="entry name" value="B30.2/SPRY"/>
</dbReference>
<feature type="transmembrane region" description="Helical" evidence="1">
    <location>
        <begin position="6"/>
        <end position="26"/>
    </location>
</feature>
<dbReference type="PROSITE" id="PS50188">
    <property type="entry name" value="B302_SPRY"/>
    <property type="match status" value="1"/>
</dbReference>
<dbReference type="PANTHER" id="PTHR44991:SF1">
    <property type="entry name" value="IMMUNOGLOBULIN SUPERFAMILY MEMBER 5"/>
    <property type="match status" value="1"/>
</dbReference>
<keyword evidence="4" id="KW-1185">Reference proteome</keyword>
<dbReference type="SUPFAM" id="SSF49899">
    <property type="entry name" value="Concanavalin A-like lectins/glucanases"/>
    <property type="match status" value="1"/>
</dbReference>
<accession>A0A498JCX1</accession>
<evidence type="ECO:0000313" key="4">
    <source>
        <dbReference type="Proteomes" id="UP000290289"/>
    </source>
</evidence>
<protein>
    <recommendedName>
        <fullName evidence="2">B30.2/SPRY domain-containing protein</fullName>
    </recommendedName>
</protein>
<dbReference type="AlphaFoldDB" id="A0A498JCX1"/>
<gene>
    <name evidence="3" type="ORF">DVH24_020686</name>
</gene>
<dbReference type="PANTHER" id="PTHR44991">
    <property type="entry name" value="IMMUNOGLOBULIN SUPERFAMILY MEMBER 5"/>
    <property type="match status" value="1"/>
</dbReference>
<sequence>MFGLKHAAVVAVSAGVVAVVVLIVLWRWNCYKKRKQNAGSGGMTTAAAATTVVRTQSLQDGIARLHHHQPSKSMSTGNNYYRRGASGKPLFSWGNHPTSVTDAVENGWSRFGFTNYQSSGSTRSRLLGMCVAGDQRVREAEPEISWEVCQGSVDFMQKIRLNPGLKKVLNVSTSSSASAAASVIKTALPLPGPPLGNNSFPQEAYFEITILSSHDGDETSQSIVKEGEKIKLIQERYDENSSSDSLVHVRSISESISRIEELKIRVKDDIHHAKNEAALLSIGLSVGGALPLKLPGSYPGSIGFGSNGSVHLDGIKLVFESEKAAWGQRDRVIGCGFDPRQKKVYFTEESELVHVVHCKSEEFGTPLYPTLAANTDITVLVNLGQSAFKFAPANAQRTANPCFVGPLVRSSAAAFYEDSMELFSMDRSIDSQWLNRCTTKGSRNPSHELEFDEESDADLFEIVLESSGRSPRTIS</sequence>
<dbReference type="Proteomes" id="UP000290289">
    <property type="component" value="Chromosome 8"/>
</dbReference>
<dbReference type="InterPro" id="IPR003877">
    <property type="entry name" value="SPRY_dom"/>
</dbReference>
<keyword evidence="1" id="KW-1133">Transmembrane helix</keyword>
<dbReference type="STRING" id="3750.A0A498JCX1"/>
<proteinExistence type="predicted"/>
<dbReference type="EMBL" id="RDQH01000334">
    <property type="protein sequence ID" value="RXH91663.1"/>
    <property type="molecule type" value="Genomic_DNA"/>
</dbReference>
<keyword evidence="1" id="KW-0812">Transmembrane</keyword>
<keyword evidence="1" id="KW-0472">Membrane</keyword>
<name>A0A498JCX1_MALDO</name>
<dbReference type="Gene3D" id="2.60.120.920">
    <property type="match status" value="1"/>
</dbReference>
<comment type="caution">
    <text evidence="3">The sequence shown here is derived from an EMBL/GenBank/DDBJ whole genome shotgun (WGS) entry which is preliminary data.</text>
</comment>